<comment type="caution">
    <text evidence="1">The sequence shown here is derived from an EMBL/GenBank/DDBJ whole genome shotgun (WGS) entry which is preliminary data.</text>
</comment>
<proteinExistence type="predicted"/>
<evidence type="ECO:0000313" key="2">
    <source>
        <dbReference type="Proteomes" id="UP000670527"/>
    </source>
</evidence>
<reference evidence="1 2" key="1">
    <citation type="submission" date="2021-03" db="EMBL/GenBank/DDBJ databases">
        <authorList>
            <person name="Kim M.K."/>
        </authorList>
    </citation>
    <scope>NUCLEOTIDE SEQUENCE [LARGE SCALE GENOMIC DNA]</scope>
    <source>
        <strain evidence="1 2">BT507</strain>
    </source>
</reference>
<evidence type="ECO:0000313" key="1">
    <source>
        <dbReference type="EMBL" id="MBO3269144.1"/>
    </source>
</evidence>
<dbReference type="RefSeq" id="WP_208305947.1">
    <property type="nucleotide sequence ID" value="NZ_JAGETX010000001.1"/>
</dbReference>
<sequence length="257" mass="28664">MRQYATTRRAVGWGGIIAGLLVGLSVQQSRAQVSQVPTSGSGVMAQENINSIARGGQGYTIDTRYQGLVGSPYAIARWLPAVVTTDHDVKLQPVLLKYDVVQQLLYARQPTRTDSMLLNENRVKSFVLTDATGTVPERRFRRFVEAPEPAQGREFVEVLHEGKYTVLKQYQKKLEQASYKGAYSQDKRYDELVTKETYYLRRPDGMVVPINKLTLKALQSAAPELAAKLKSEADRNKSMGKSEADLIALLRVVDPTT</sequence>
<dbReference type="Proteomes" id="UP000670527">
    <property type="component" value="Unassembled WGS sequence"/>
</dbReference>
<dbReference type="EMBL" id="JAGETX010000001">
    <property type="protein sequence ID" value="MBO3269144.1"/>
    <property type="molecule type" value="Genomic_DNA"/>
</dbReference>
<gene>
    <name evidence="1" type="ORF">J4D97_00665</name>
</gene>
<protein>
    <submittedName>
        <fullName evidence="1">Uncharacterized protein</fullName>
    </submittedName>
</protein>
<organism evidence="1 2">
    <name type="scientific">Hymenobacter defluvii</name>
    <dbReference type="NCBI Taxonomy" id="2054411"/>
    <lineage>
        <taxon>Bacteria</taxon>
        <taxon>Pseudomonadati</taxon>
        <taxon>Bacteroidota</taxon>
        <taxon>Cytophagia</taxon>
        <taxon>Cytophagales</taxon>
        <taxon>Hymenobacteraceae</taxon>
        <taxon>Hymenobacter</taxon>
    </lineage>
</organism>
<name>A0ABS3T935_9BACT</name>
<accession>A0ABS3T935</accession>
<keyword evidence="2" id="KW-1185">Reference proteome</keyword>